<feature type="domain" description="HTH araC/xylS-type" evidence="4">
    <location>
        <begin position="1"/>
        <end position="73"/>
    </location>
</feature>
<evidence type="ECO:0000256" key="2">
    <source>
        <dbReference type="ARBA" id="ARBA00023125"/>
    </source>
</evidence>
<dbReference type="PANTHER" id="PTHR47894">
    <property type="entry name" value="HTH-TYPE TRANSCRIPTIONAL REGULATOR GADX"/>
    <property type="match status" value="1"/>
</dbReference>
<evidence type="ECO:0000259" key="4">
    <source>
        <dbReference type="PROSITE" id="PS01124"/>
    </source>
</evidence>
<gene>
    <name evidence="5" type="ORF">IG616_03900</name>
</gene>
<dbReference type="PRINTS" id="PR00032">
    <property type="entry name" value="HTHARAC"/>
</dbReference>
<keyword evidence="1" id="KW-0805">Transcription regulation</keyword>
<keyword evidence="6" id="KW-1185">Reference proteome</keyword>
<keyword evidence="2" id="KW-0238">DNA-binding</keyword>
<reference evidence="6" key="1">
    <citation type="submission" date="2020-09" db="EMBL/GenBank/DDBJ databases">
        <title>The genome sequence of strain Labrenzia suaedae 4C16A.</title>
        <authorList>
            <person name="Liu Y."/>
        </authorList>
    </citation>
    <scope>NUCLEOTIDE SEQUENCE [LARGE SCALE GENOMIC DNA]</scope>
    <source>
        <strain evidence="6">4C16A</strain>
    </source>
</reference>
<dbReference type="PANTHER" id="PTHR47894:SF4">
    <property type="entry name" value="HTH-TYPE TRANSCRIPTIONAL REGULATOR GADX"/>
    <property type="match status" value="1"/>
</dbReference>
<dbReference type="SUPFAM" id="SSF46689">
    <property type="entry name" value="Homeodomain-like"/>
    <property type="match status" value="1"/>
</dbReference>
<dbReference type="InterPro" id="IPR020449">
    <property type="entry name" value="Tscrpt_reg_AraC-type_HTH"/>
</dbReference>
<proteinExistence type="predicted"/>
<keyword evidence="3" id="KW-0804">Transcription</keyword>
<reference evidence="5 6" key="2">
    <citation type="journal article" date="2021" name="Int. J. Syst. Evol. Microbiol.">
        <title>Roseibium litorale sp. nov., isolated from a tidal flat sediment and proposal for the reclassification of Labrenzia polysiphoniae as Roseibium polysiphoniae comb. nov.</title>
        <authorList>
            <person name="Liu Y."/>
            <person name="Pei T."/>
            <person name="Du J."/>
            <person name="Chao M."/>
            <person name="Deng M.R."/>
            <person name="Zhu H."/>
        </authorList>
    </citation>
    <scope>NUCLEOTIDE SEQUENCE [LARGE SCALE GENOMIC DNA]</scope>
    <source>
        <strain evidence="5 6">4C16A</strain>
    </source>
</reference>
<dbReference type="EMBL" id="JACYXI010000001">
    <property type="protein sequence ID" value="MBD8890676.1"/>
    <property type="molecule type" value="Genomic_DNA"/>
</dbReference>
<organism evidence="5 6">
    <name type="scientific">Roseibium litorale</name>
    <dbReference type="NCBI Taxonomy" id="2803841"/>
    <lineage>
        <taxon>Bacteria</taxon>
        <taxon>Pseudomonadati</taxon>
        <taxon>Pseudomonadota</taxon>
        <taxon>Alphaproteobacteria</taxon>
        <taxon>Hyphomicrobiales</taxon>
        <taxon>Stappiaceae</taxon>
        <taxon>Roseibium</taxon>
    </lineage>
</organism>
<evidence type="ECO:0000256" key="1">
    <source>
        <dbReference type="ARBA" id="ARBA00023015"/>
    </source>
</evidence>
<dbReference type="InterPro" id="IPR018060">
    <property type="entry name" value="HTH_AraC"/>
</dbReference>
<comment type="caution">
    <text evidence="5">The sequence shown here is derived from an EMBL/GenBank/DDBJ whole genome shotgun (WGS) entry which is preliminary data.</text>
</comment>
<accession>A0ABR9CIM4</accession>
<dbReference type="Proteomes" id="UP000632063">
    <property type="component" value="Unassembled WGS sequence"/>
</dbReference>
<name>A0ABR9CIM4_9HYPH</name>
<protein>
    <submittedName>
        <fullName evidence="5">Helix-turn-helix transcriptional regulator</fullName>
    </submittedName>
</protein>
<dbReference type="Gene3D" id="1.10.10.60">
    <property type="entry name" value="Homeodomain-like"/>
    <property type="match status" value="1"/>
</dbReference>
<evidence type="ECO:0000313" key="6">
    <source>
        <dbReference type="Proteomes" id="UP000632063"/>
    </source>
</evidence>
<dbReference type="SMART" id="SM00342">
    <property type="entry name" value="HTH_ARAC"/>
    <property type="match status" value="1"/>
</dbReference>
<evidence type="ECO:0000313" key="5">
    <source>
        <dbReference type="EMBL" id="MBD8890676.1"/>
    </source>
</evidence>
<sequence>MSLRVLQRRLSETGHKFQELHDDIRRVLASDLLRVTALPVSEISYRLGFSAIGNFTRAARRWFGMPPREWRWAGAMKGQRKAS</sequence>
<dbReference type="Pfam" id="PF12833">
    <property type="entry name" value="HTH_18"/>
    <property type="match status" value="1"/>
</dbReference>
<evidence type="ECO:0000256" key="3">
    <source>
        <dbReference type="ARBA" id="ARBA00023163"/>
    </source>
</evidence>
<dbReference type="PROSITE" id="PS01124">
    <property type="entry name" value="HTH_ARAC_FAMILY_2"/>
    <property type="match status" value="1"/>
</dbReference>
<dbReference type="InterPro" id="IPR009057">
    <property type="entry name" value="Homeodomain-like_sf"/>
</dbReference>